<evidence type="ECO:0000256" key="2">
    <source>
        <dbReference type="ARBA" id="ARBA00022695"/>
    </source>
</evidence>
<dbReference type="PANTHER" id="PTHR43793">
    <property type="entry name" value="FAD SYNTHASE"/>
    <property type="match status" value="1"/>
</dbReference>
<evidence type="ECO:0000313" key="5">
    <source>
        <dbReference type="Proteomes" id="UP000657006"/>
    </source>
</evidence>
<dbReference type="InterPro" id="IPR014729">
    <property type="entry name" value="Rossmann-like_a/b/a_fold"/>
</dbReference>
<dbReference type="SUPFAM" id="SSF52374">
    <property type="entry name" value="Nucleotidylyl transferase"/>
    <property type="match status" value="1"/>
</dbReference>
<evidence type="ECO:0000313" key="4">
    <source>
        <dbReference type="EMBL" id="MBC8542764.1"/>
    </source>
</evidence>
<dbReference type="AlphaFoldDB" id="A0A926I033"/>
<keyword evidence="2 4" id="KW-0548">Nucleotidyltransferase</keyword>
<sequence length="157" mass="18078">MGKRITQYELSHYRRKYEDQILVAACGCFDIFHIGHLEYLSGAKALGDLLLVGVNSDESIKQMKGTYPIFSIQDRMSMVAALSCVDYVFPFHNTTFDQCLWQLQPNIFARGADAEEKGFPEAHTTEKYKIHVIKVGEIKRASSSWLRRRLTNEERLQ</sequence>
<dbReference type="InterPro" id="IPR050385">
    <property type="entry name" value="Archaeal_FAD_synthase"/>
</dbReference>
<dbReference type="PANTHER" id="PTHR43793:SF2">
    <property type="entry name" value="BIFUNCTIONAL PROTEIN HLDE"/>
    <property type="match status" value="1"/>
</dbReference>
<dbReference type="Pfam" id="PF01467">
    <property type="entry name" value="CTP_transf_like"/>
    <property type="match status" value="1"/>
</dbReference>
<protein>
    <submittedName>
        <fullName evidence="4">Adenylyltransferase/cytidyltransferase family protein</fullName>
    </submittedName>
</protein>
<proteinExistence type="predicted"/>
<organism evidence="4 5">
    <name type="scientific">Bianquea renquensis</name>
    <dbReference type="NCBI Taxonomy" id="2763661"/>
    <lineage>
        <taxon>Bacteria</taxon>
        <taxon>Bacillati</taxon>
        <taxon>Bacillota</taxon>
        <taxon>Clostridia</taxon>
        <taxon>Eubacteriales</taxon>
        <taxon>Bianqueaceae</taxon>
        <taxon>Bianquea</taxon>
    </lineage>
</organism>
<dbReference type="GO" id="GO:0016779">
    <property type="term" value="F:nucleotidyltransferase activity"/>
    <property type="evidence" value="ECO:0007669"/>
    <property type="project" value="UniProtKB-KW"/>
</dbReference>
<reference evidence="4" key="1">
    <citation type="submission" date="2020-08" db="EMBL/GenBank/DDBJ databases">
        <title>Genome public.</title>
        <authorList>
            <person name="Liu C."/>
            <person name="Sun Q."/>
        </authorList>
    </citation>
    <scope>NUCLEOTIDE SEQUENCE</scope>
    <source>
        <strain evidence="4">NSJ-32</strain>
    </source>
</reference>
<accession>A0A926I033</accession>
<keyword evidence="5" id="KW-1185">Reference proteome</keyword>
<name>A0A926I033_9FIRM</name>
<dbReference type="NCBIfam" id="TIGR00125">
    <property type="entry name" value="cyt_tran_rel"/>
    <property type="match status" value="1"/>
</dbReference>
<gene>
    <name evidence="4" type="ORF">H8730_04280</name>
</gene>
<comment type="caution">
    <text evidence="4">The sequence shown here is derived from an EMBL/GenBank/DDBJ whole genome shotgun (WGS) entry which is preliminary data.</text>
</comment>
<dbReference type="EMBL" id="JACRSQ010000004">
    <property type="protein sequence ID" value="MBC8542764.1"/>
    <property type="molecule type" value="Genomic_DNA"/>
</dbReference>
<dbReference type="Gene3D" id="3.40.50.620">
    <property type="entry name" value="HUPs"/>
    <property type="match status" value="1"/>
</dbReference>
<dbReference type="RefSeq" id="WP_249289440.1">
    <property type="nucleotide sequence ID" value="NZ_JACRSQ010000004.1"/>
</dbReference>
<evidence type="ECO:0000259" key="3">
    <source>
        <dbReference type="Pfam" id="PF01467"/>
    </source>
</evidence>
<dbReference type="InterPro" id="IPR004821">
    <property type="entry name" value="Cyt_trans-like"/>
</dbReference>
<dbReference type="Proteomes" id="UP000657006">
    <property type="component" value="Unassembled WGS sequence"/>
</dbReference>
<keyword evidence="1" id="KW-0808">Transferase</keyword>
<feature type="domain" description="Cytidyltransferase-like" evidence="3">
    <location>
        <begin position="25"/>
        <end position="148"/>
    </location>
</feature>
<evidence type="ECO:0000256" key="1">
    <source>
        <dbReference type="ARBA" id="ARBA00022679"/>
    </source>
</evidence>